<name>A0A6J5MT74_9CAUD</name>
<dbReference type="EMBL" id="LR796508">
    <property type="protein sequence ID" value="CAB4149191.1"/>
    <property type="molecule type" value="Genomic_DNA"/>
</dbReference>
<reference evidence="1" key="1">
    <citation type="submission" date="2020-04" db="EMBL/GenBank/DDBJ databases">
        <authorList>
            <person name="Chiriac C."/>
            <person name="Salcher M."/>
            <person name="Ghai R."/>
            <person name="Kavagutti S V."/>
        </authorList>
    </citation>
    <scope>NUCLEOTIDE SEQUENCE</scope>
</reference>
<organism evidence="1">
    <name type="scientific">uncultured Caudovirales phage</name>
    <dbReference type="NCBI Taxonomy" id="2100421"/>
    <lineage>
        <taxon>Viruses</taxon>
        <taxon>Duplodnaviria</taxon>
        <taxon>Heunggongvirae</taxon>
        <taxon>Uroviricota</taxon>
        <taxon>Caudoviricetes</taxon>
        <taxon>Peduoviridae</taxon>
        <taxon>Maltschvirus</taxon>
        <taxon>Maltschvirus maltsch</taxon>
    </lineage>
</organism>
<accession>A0A6J5MT74</accession>
<proteinExistence type="predicted"/>
<gene>
    <name evidence="1" type="ORF">UFOVP528_55</name>
</gene>
<sequence>MIGYILTQENYDQVQGQFYSDSQFFNCVQDINNVWYLFLSEQDKQQILNTEYMWLFDLPQAEYVPKPSPRFPNETL</sequence>
<evidence type="ECO:0000313" key="1">
    <source>
        <dbReference type="EMBL" id="CAB4149191.1"/>
    </source>
</evidence>
<protein>
    <submittedName>
        <fullName evidence="1">Uncharacterized protein</fullName>
    </submittedName>
</protein>